<dbReference type="InterPro" id="IPR023214">
    <property type="entry name" value="HAD_sf"/>
</dbReference>
<dbReference type="Pfam" id="PF00702">
    <property type="entry name" value="Hydrolase"/>
    <property type="match status" value="1"/>
</dbReference>
<reference evidence="3 4" key="1">
    <citation type="journal article" date="2016" name="Sci. Rep.">
        <title>Metabolic traits of an uncultured archaeal lineage -MSBL1- from brine pools of the Red Sea.</title>
        <authorList>
            <person name="Mwirichia R."/>
            <person name="Alam I."/>
            <person name="Rashid M."/>
            <person name="Vinu M."/>
            <person name="Ba-Alawi W."/>
            <person name="Anthony Kamau A."/>
            <person name="Kamanda Ngugi D."/>
            <person name="Goker M."/>
            <person name="Klenk H.P."/>
            <person name="Bajic V."/>
            <person name="Stingl U."/>
        </authorList>
    </citation>
    <scope>NUCLEOTIDE SEQUENCE [LARGE SCALE GENOMIC DNA]</scope>
    <source>
        <strain evidence="3">SCGC-AAA259B11</strain>
    </source>
</reference>
<dbReference type="SFLD" id="SFLDS00003">
    <property type="entry name" value="Haloacid_Dehalogenase"/>
    <property type="match status" value="1"/>
</dbReference>
<dbReference type="SUPFAM" id="SSF56784">
    <property type="entry name" value="HAD-like"/>
    <property type="match status" value="1"/>
</dbReference>
<dbReference type="SFLD" id="SFLDG01129">
    <property type="entry name" value="C1.5:_HAD__Beta-PGM__Phosphata"/>
    <property type="match status" value="1"/>
</dbReference>
<gene>
    <name evidence="3" type="ORF">AKJ61_04740</name>
</gene>
<evidence type="ECO:0000313" key="3">
    <source>
        <dbReference type="EMBL" id="KXA88521.1"/>
    </source>
</evidence>
<proteinExistence type="inferred from homology"/>
<comment type="caution">
    <text evidence="3">The sequence shown here is derived from an EMBL/GenBank/DDBJ whole genome shotgun (WGS) entry which is preliminary data.</text>
</comment>
<evidence type="ECO:0000256" key="2">
    <source>
        <dbReference type="ARBA" id="ARBA00022801"/>
    </source>
</evidence>
<evidence type="ECO:0008006" key="5">
    <source>
        <dbReference type="Google" id="ProtNLM"/>
    </source>
</evidence>
<dbReference type="Proteomes" id="UP000070184">
    <property type="component" value="Unassembled WGS sequence"/>
</dbReference>
<dbReference type="EMBL" id="LHXK01000110">
    <property type="protein sequence ID" value="KXA88521.1"/>
    <property type="molecule type" value="Genomic_DNA"/>
</dbReference>
<protein>
    <recommendedName>
        <fullName evidence="5">HAD family hydrolase</fullName>
    </recommendedName>
</protein>
<dbReference type="AlphaFoldDB" id="A0A133U2V5"/>
<dbReference type="InterPro" id="IPR006439">
    <property type="entry name" value="HAD-SF_hydro_IA"/>
</dbReference>
<organism evidence="3 4">
    <name type="scientific">candidate division MSBL1 archaeon SCGC-AAA259B11</name>
    <dbReference type="NCBI Taxonomy" id="1698260"/>
    <lineage>
        <taxon>Archaea</taxon>
        <taxon>Methanobacteriati</taxon>
        <taxon>Methanobacteriota</taxon>
        <taxon>candidate division MSBL1</taxon>
    </lineage>
</organism>
<dbReference type="NCBIfam" id="TIGR01549">
    <property type="entry name" value="HAD-SF-IA-v1"/>
    <property type="match status" value="1"/>
</dbReference>
<dbReference type="Gene3D" id="3.40.50.1000">
    <property type="entry name" value="HAD superfamily/HAD-like"/>
    <property type="match status" value="1"/>
</dbReference>
<dbReference type="GO" id="GO:0016787">
    <property type="term" value="F:hydrolase activity"/>
    <property type="evidence" value="ECO:0007669"/>
    <property type="project" value="UniProtKB-KW"/>
</dbReference>
<keyword evidence="2" id="KW-0378">Hydrolase</keyword>
<sequence length="210" mass="24496">MEPKIVSFDLDGTLVKLDLIDRFWFEEVPKLYSKYHDMKLDDAVEFVRKSYGEVGPEEIGWYLPQYWFDEFGFEEDPEEVLEGVSHEVEVFQDARDVLEELQGVYELIVVSNASREFLKAQLEEIKGYFSKTYSCVSDLERVKKDVGVYREVCEEIGIDPKDMVHVGDDQEFDYNVPRHIGIRSFLIDRDGDCSNDGGVLRDLRELLDKI</sequence>
<dbReference type="InterPro" id="IPR051540">
    <property type="entry name" value="S-2-haloacid_dehalogenase"/>
</dbReference>
<dbReference type="PANTHER" id="PTHR43316">
    <property type="entry name" value="HYDROLASE, HALOACID DELAHOGENASE-RELATED"/>
    <property type="match status" value="1"/>
</dbReference>
<dbReference type="PANTHER" id="PTHR43316:SF3">
    <property type="entry name" value="HALOACID DEHALOGENASE, TYPE II (AFU_ORTHOLOGUE AFUA_2G07750)-RELATED"/>
    <property type="match status" value="1"/>
</dbReference>
<evidence type="ECO:0000313" key="4">
    <source>
        <dbReference type="Proteomes" id="UP000070184"/>
    </source>
</evidence>
<name>A0A133U2V5_9EURY</name>
<keyword evidence="4" id="KW-1185">Reference proteome</keyword>
<comment type="similarity">
    <text evidence="1">Belongs to the HAD-like hydrolase superfamily.</text>
</comment>
<accession>A0A133U2V5</accession>
<dbReference type="InterPro" id="IPR036412">
    <property type="entry name" value="HAD-like_sf"/>
</dbReference>
<evidence type="ECO:0000256" key="1">
    <source>
        <dbReference type="ARBA" id="ARBA00007958"/>
    </source>
</evidence>